<evidence type="ECO:0000256" key="7">
    <source>
        <dbReference type="ARBA" id="ARBA00022840"/>
    </source>
</evidence>
<dbReference type="InterPro" id="IPR027417">
    <property type="entry name" value="P-loop_NTPase"/>
</dbReference>
<dbReference type="SUPFAM" id="SSF47384">
    <property type="entry name" value="Homodimeric domain of signal transducing histidine kinase"/>
    <property type="match status" value="1"/>
</dbReference>
<feature type="domain" description="Histidine kinase" evidence="10">
    <location>
        <begin position="687"/>
        <end position="890"/>
    </location>
</feature>
<comment type="caution">
    <text evidence="11">The sequence shown here is derived from an EMBL/GenBank/DDBJ whole genome shotgun (WGS) entry which is preliminary data.</text>
</comment>
<keyword evidence="4" id="KW-0808">Transferase</keyword>
<organism evidence="11 12">
    <name type="scientific">Lyngbya confervoides BDU141951</name>
    <dbReference type="NCBI Taxonomy" id="1574623"/>
    <lineage>
        <taxon>Bacteria</taxon>
        <taxon>Bacillati</taxon>
        <taxon>Cyanobacteriota</taxon>
        <taxon>Cyanophyceae</taxon>
        <taxon>Oscillatoriophycideae</taxon>
        <taxon>Oscillatoriales</taxon>
        <taxon>Microcoleaceae</taxon>
        <taxon>Lyngbya</taxon>
    </lineage>
</organism>
<dbReference type="SUPFAM" id="SSF55874">
    <property type="entry name" value="ATPase domain of HSP90 chaperone/DNA topoisomerase II/histidine kinase"/>
    <property type="match status" value="1"/>
</dbReference>
<dbReference type="PANTHER" id="PTHR43065">
    <property type="entry name" value="SENSOR HISTIDINE KINASE"/>
    <property type="match status" value="1"/>
</dbReference>
<evidence type="ECO:0000256" key="4">
    <source>
        <dbReference type="ARBA" id="ARBA00022679"/>
    </source>
</evidence>
<evidence type="ECO:0000256" key="3">
    <source>
        <dbReference type="ARBA" id="ARBA00022553"/>
    </source>
</evidence>
<dbReference type="InterPro" id="IPR003594">
    <property type="entry name" value="HATPase_dom"/>
</dbReference>
<keyword evidence="11" id="KW-0614">Plasmid</keyword>
<dbReference type="EC" id="2.7.13.3" evidence="2"/>
<dbReference type="SUPFAM" id="SSF52540">
    <property type="entry name" value="P-loop containing nucleoside triphosphate hydrolases"/>
    <property type="match status" value="1"/>
</dbReference>
<dbReference type="InterPro" id="IPR029016">
    <property type="entry name" value="GAF-like_dom_sf"/>
</dbReference>
<dbReference type="InterPro" id="IPR036890">
    <property type="entry name" value="HATPase_C_sf"/>
</dbReference>
<dbReference type="CDD" id="cd00082">
    <property type="entry name" value="HisKA"/>
    <property type="match status" value="1"/>
</dbReference>
<dbReference type="Pfam" id="PF00512">
    <property type="entry name" value="HisKA"/>
    <property type="match status" value="1"/>
</dbReference>
<evidence type="ECO:0000313" key="12">
    <source>
        <dbReference type="Proteomes" id="UP000031561"/>
    </source>
</evidence>
<dbReference type="Pfam" id="PF02518">
    <property type="entry name" value="HATPase_c"/>
    <property type="match status" value="1"/>
</dbReference>
<dbReference type="GO" id="GO:0004673">
    <property type="term" value="F:protein histidine kinase activity"/>
    <property type="evidence" value="ECO:0007669"/>
    <property type="project" value="UniProtKB-EC"/>
</dbReference>
<dbReference type="InterPro" id="IPR003661">
    <property type="entry name" value="HisK_dim/P_dom"/>
</dbReference>
<comment type="catalytic activity">
    <reaction evidence="1">
        <text>ATP + protein L-histidine = ADP + protein N-phospho-L-histidine.</text>
        <dbReference type="EC" id="2.7.13.3"/>
    </reaction>
</comment>
<accession>A0ABD4SXE4</accession>
<feature type="coiled-coil region" evidence="9">
    <location>
        <begin position="629"/>
        <end position="670"/>
    </location>
</feature>
<keyword evidence="8" id="KW-0902">Two-component regulatory system</keyword>
<dbReference type="InterPro" id="IPR003018">
    <property type="entry name" value="GAF"/>
</dbReference>
<keyword evidence="6" id="KW-0418">Kinase</keyword>
<reference evidence="11 12" key="1">
    <citation type="journal article" date="2015" name="Genome Announc.">
        <title>Draft Genome Sequence of Filamentous Marine Cyanobacterium Lyngbya confervoides Strain BDU141951.</title>
        <authorList>
            <person name="Chandrababunaidu M.M."/>
            <person name="Sen D."/>
            <person name="Tripathy S."/>
        </authorList>
    </citation>
    <scope>NUCLEOTIDE SEQUENCE [LARGE SCALE GENOMIC DNA]</scope>
    <source>
        <strain evidence="11 12">BDU141951</strain>
    </source>
</reference>
<keyword evidence="3" id="KW-0597">Phosphoprotein</keyword>
<sequence length="890" mass="100412">MNQPLPAAMLDANYTYKVGGGLRFNHPTYVQRQADQQLYTALKAGEFCYVFDARQMGKSSLRVQVMHRLQIEGTICVSVDLTNLGSESVSAAQWYRGFQFELARKFHLTESFEQFQQQVQTLNLSPVQELSQFVETILLGTLPDRSIVIFLDELDTVLNLSFSTDDFFAWIRYCYNQRSEFQAYQRLTFALFGVATPSDLIRSKQRTPFNVGRSIQLAGFREEEAQALLPGLRTQADHPAVILRCILNWTGGQPFLTQKLCQLVVLQQQPILAGDEEKQVGELVRSHLLNHWELQDDPAHLRTIRDYLLHDSEQAIRLLELYQRILQTHTDPTQPSPAIPIDDSQDQAKLLLSGLVIRQGNSLIPRNPIYLAVFDQTWVDHQLTRLRPYAAALAQWVKSGYQDVNVLLQQSTLREAQAWAAGKSLGDLDYQFLAASQLLDRQQRERHILASLSILSYRQGNLKLYLQTIAEEVSELFNLDWSVVTLCRSNEERILASSMDIGEAANQAYSLHGSLTGEVVNSGVPLLVEDTTRTDRGRAPEGYCAYLGVPLKTPEKEVIGTICSFHRTPRHFDPEEVQFIELFAERAASIITNYQLYEQLQQMDQELEVEVIQRTQALRATQVKLLDANRDLEQRVEQRTAELQRMNQQLRVEMGERLKAEDQRQQAEQEKIAALTSLAEVGELASMIVHEIRNPLTTVWMGLKAFERLSLSDHSQRQLQLALTEAARLQDLLQEILNYAKPQGSQCIALELTSWLTEVITDLSGLPQCRGLVYQPLKPPLKVLVDPDKLKQVVINLVNNACEASPPGQSVRCWLEATDTEAYIHVHNGGAPIPANLLPQLTRPFFSTKVNGTGLGLAIVKRIVDAYGGRLTIQSTEAAGTTITASFPKV</sequence>
<dbReference type="AlphaFoldDB" id="A0ABD4SXE4"/>
<protein>
    <recommendedName>
        <fullName evidence="2">histidine kinase</fullName>
        <ecNumber evidence="2">2.7.13.3</ecNumber>
    </recommendedName>
</protein>
<dbReference type="SMART" id="SM00387">
    <property type="entry name" value="HATPase_c"/>
    <property type="match status" value="1"/>
</dbReference>
<dbReference type="Gene3D" id="1.10.287.130">
    <property type="match status" value="1"/>
</dbReference>
<dbReference type="SMART" id="SM00388">
    <property type="entry name" value="HisKA"/>
    <property type="match status" value="1"/>
</dbReference>
<dbReference type="Gene3D" id="3.30.565.10">
    <property type="entry name" value="Histidine kinase-like ATPase, C-terminal domain"/>
    <property type="match status" value="1"/>
</dbReference>
<evidence type="ECO:0000256" key="5">
    <source>
        <dbReference type="ARBA" id="ARBA00022741"/>
    </source>
</evidence>
<dbReference type="Proteomes" id="UP000031561">
    <property type="component" value="Unassembled WGS sequence"/>
</dbReference>
<dbReference type="RefSeq" id="WP_166283724.1">
    <property type="nucleotide sequence ID" value="NZ_JTHE03000002.1"/>
</dbReference>
<dbReference type="GO" id="GO:0000160">
    <property type="term" value="P:phosphorelay signal transduction system"/>
    <property type="evidence" value="ECO:0007669"/>
    <property type="project" value="UniProtKB-KW"/>
</dbReference>
<dbReference type="SUPFAM" id="SSF55781">
    <property type="entry name" value="GAF domain-like"/>
    <property type="match status" value="1"/>
</dbReference>
<dbReference type="Gene3D" id="3.30.450.40">
    <property type="match status" value="1"/>
</dbReference>
<keyword evidence="5" id="KW-0547">Nucleotide-binding</keyword>
<evidence type="ECO:0000256" key="6">
    <source>
        <dbReference type="ARBA" id="ARBA00022777"/>
    </source>
</evidence>
<dbReference type="Gene3D" id="3.40.50.300">
    <property type="entry name" value="P-loop containing nucleotide triphosphate hydrolases"/>
    <property type="match status" value="1"/>
</dbReference>
<dbReference type="EMBL" id="JTHE03000002">
    <property type="protein sequence ID" value="MCM1981230.1"/>
    <property type="molecule type" value="Genomic_DNA"/>
</dbReference>
<evidence type="ECO:0000259" key="10">
    <source>
        <dbReference type="PROSITE" id="PS50109"/>
    </source>
</evidence>
<evidence type="ECO:0000256" key="9">
    <source>
        <dbReference type="SAM" id="Coils"/>
    </source>
</evidence>
<keyword evidence="7" id="KW-0067">ATP-binding</keyword>
<proteinExistence type="predicted"/>
<geneLocation type="plasmid" evidence="11">
    <name>unnamed12</name>
</geneLocation>
<dbReference type="PRINTS" id="PR00344">
    <property type="entry name" value="BCTRLSENSOR"/>
</dbReference>
<dbReference type="Pfam" id="PF14516">
    <property type="entry name" value="AAA_35"/>
    <property type="match status" value="1"/>
</dbReference>
<dbReference type="InterPro" id="IPR036097">
    <property type="entry name" value="HisK_dim/P_sf"/>
</dbReference>
<evidence type="ECO:0000256" key="2">
    <source>
        <dbReference type="ARBA" id="ARBA00012438"/>
    </source>
</evidence>
<name>A0ABD4SXE4_9CYAN</name>
<evidence type="ECO:0000256" key="1">
    <source>
        <dbReference type="ARBA" id="ARBA00000085"/>
    </source>
</evidence>
<dbReference type="Pfam" id="PF01590">
    <property type="entry name" value="GAF"/>
    <property type="match status" value="1"/>
</dbReference>
<dbReference type="InterPro" id="IPR005467">
    <property type="entry name" value="His_kinase_dom"/>
</dbReference>
<dbReference type="InterPro" id="IPR004358">
    <property type="entry name" value="Sig_transdc_His_kin-like_C"/>
</dbReference>
<keyword evidence="9" id="KW-0175">Coiled coil</keyword>
<keyword evidence="12" id="KW-1185">Reference proteome</keyword>
<dbReference type="GO" id="GO:0005524">
    <property type="term" value="F:ATP binding"/>
    <property type="evidence" value="ECO:0007669"/>
    <property type="project" value="UniProtKB-KW"/>
</dbReference>
<evidence type="ECO:0000256" key="8">
    <source>
        <dbReference type="ARBA" id="ARBA00023012"/>
    </source>
</evidence>
<dbReference type="PANTHER" id="PTHR43065:SF10">
    <property type="entry name" value="PEROXIDE STRESS-ACTIVATED HISTIDINE KINASE MAK3"/>
    <property type="match status" value="1"/>
</dbReference>
<gene>
    <name evidence="11" type="ORF">QQ91_0000060</name>
</gene>
<dbReference type="PROSITE" id="PS50109">
    <property type="entry name" value="HIS_KIN"/>
    <property type="match status" value="1"/>
</dbReference>
<dbReference type="SMART" id="SM00065">
    <property type="entry name" value="GAF"/>
    <property type="match status" value="1"/>
</dbReference>
<evidence type="ECO:0000313" key="11">
    <source>
        <dbReference type="EMBL" id="MCM1981230.1"/>
    </source>
</evidence>